<dbReference type="Proteomes" id="UP000000226">
    <property type="component" value="Chromosome 4"/>
</dbReference>
<accession>V7BYG6</accession>
<organism evidence="1 2">
    <name type="scientific">Phaseolus vulgaris</name>
    <name type="common">Kidney bean</name>
    <name type="synonym">French bean</name>
    <dbReference type="NCBI Taxonomy" id="3885"/>
    <lineage>
        <taxon>Eukaryota</taxon>
        <taxon>Viridiplantae</taxon>
        <taxon>Streptophyta</taxon>
        <taxon>Embryophyta</taxon>
        <taxon>Tracheophyta</taxon>
        <taxon>Spermatophyta</taxon>
        <taxon>Magnoliopsida</taxon>
        <taxon>eudicotyledons</taxon>
        <taxon>Gunneridae</taxon>
        <taxon>Pentapetalae</taxon>
        <taxon>rosids</taxon>
        <taxon>fabids</taxon>
        <taxon>Fabales</taxon>
        <taxon>Fabaceae</taxon>
        <taxon>Papilionoideae</taxon>
        <taxon>50 kb inversion clade</taxon>
        <taxon>NPAAA clade</taxon>
        <taxon>indigoferoid/millettioid clade</taxon>
        <taxon>Phaseoleae</taxon>
        <taxon>Phaseolus</taxon>
    </lineage>
</organism>
<reference evidence="2" key="1">
    <citation type="journal article" date="2014" name="Nat. Genet.">
        <title>A reference genome for common bean and genome-wide analysis of dual domestications.</title>
        <authorList>
            <person name="Schmutz J."/>
            <person name="McClean P.E."/>
            <person name="Mamidi S."/>
            <person name="Wu G.A."/>
            <person name="Cannon S.B."/>
            <person name="Grimwood J."/>
            <person name="Jenkins J."/>
            <person name="Shu S."/>
            <person name="Song Q."/>
            <person name="Chavarro C."/>
            <person name="Torres-Torres M."/>
            <person name="Geffroy V."/>
            <person name="Moghaddam S.M."/>
            <person name="Gao D."/>
            <person name="Abernathy B."/>
            <person name="Barry K."/>
            <person name="Blair M."/>
            <person name="Brick M.A."/>
            <person name="Chovatia M."/>
            <person name="Gepts P."/>
            <person name="Goodstein D.M."/>
            <person name="Gonzales M."/>
            <person name="Hellsten U."/>
            <person name="Hyten D.L."/>
            <person name="Jia G."/>
            <person name="Kelly J.D."/>
            <person name="Kudrna D."/>
            <person name="Lee R."/>
            <person name="Richard M.M."/>
            <person name="Miklas P.N."/>
            <person name="Osorno J.M."/>
            <person name="Rodrigues J."/>
            <person name="Thareau V."/>
            <person name="Urrea C.A."/>
            <person name="Wang M."/>
            <person name="Yu Y."/>
            <person name="Zhang M."/>
            <person name="Wing R.A."/>
            <person name="Cregan P.B."/>
            <person name="Rokhsar D.S."/>
            <person name="Jackson S.A."/>
        </authorList>
    </citation>
    <scope>NUCLEOTIDE SEQUENCE [LARGE SCALE GENOMIC DNA]</scope>
    <source>
        <strain evidence="2">cv. G19833</strain>
    </source>
</reference>
<evidence type="ECO:0000313" key="1">
    <source>
        <dbReference type="EMBL" id="ESW22974.1"/>
    </source>
</evidence>
<dbReference type="AlphaFoldDB" id="V7BYG6"/>
<dbReference type="EMBL" id="CM002291">
    <property type="protein sequence ID" value="ESW22974.1"/>
    <property type="molecule type" value="Genomic_DNA"/>
</dbReference>
<feature type="non-terminal residue" evidence="1">
    <location>
        <position position="1"/>
    </location>
</feature>
<name>V7BYG6_PHAVU</name>
<proteinExistence type="predicted"/>
<sequence length="82" mass="9405">KLLLCTKSLKSGIIQSSNSSKPFLSASPKFLNNFRTRNFHIALLNKLNIKMLLSINALTDHAEQKQFNLSAQLFTFLKYEKF</sequence>
<dbReference type="Gramene" id="ESW22974">
    <property type="protein sequence ID" value="ESW22974"/>
    <property type="gene ID" value="PHAVU_004G0098001g"/>
</dbReference>
<keyword evidence="2" id="KW-1185">Reference proteome</keyword>
<gene>
    <name evidence="1" type="ORF">PHAVU_004G0098001g</name>
</gene>
<evidence type="ECO:0000313" key="2">
    <source>
        <dbReference type="Proteomes" id="UP000000226"/>
    </source>
</evidence>
<protein>
    <submittedName>
        <fullName evidence="1">Uncharacterized protein</fullName>
    </submittedName>
</protein>